<reference evidence="1 2" key="1">
    <citation type="submission" date="2016-05" db="EMBL/GenBank/DDBJ databases">
        <authorList>
            <person name="Wang S."/>
            <person name="Zhu B."/>
        </authorList>
    </citation>
    <scope>NUCLEOTIDE SEQUENCE [LARGE SCALE GENOMIC DNA]</scope>
    <source>
        <strain evidence="1 2">CRS05-R5</strain>
    </source>
</reference>
<protein>
    <submittedName>
        <fullName evidence="1">Uncharacterized protein</fullName>
    </submittedName>
</protein>
<gene>
    <name evidence="1" type="ORF">A8L59_18110</name>
</gene>
<evidence type="ECO:0000313" key="1">
    <source>
        <dbReference type="EMBL" id="ANH99239.1"/>
    </source>
</evidence>
<dbReference type="Proteomes" id="UP000078142">
    <property type="component" value="Chromosome"/>
</dbReference>
<accession>A0AAC9FXS9</accession>
<proteinExistence type="predicted"/>
<evidence type="ECO:0000313" key="2">
    <source>
        <dbReference type="Proteomes" id="UP000078142"/>
    </source>
</evidence>
<dbReference type="AlphaFoldDB" id="A0AAC9FXS9"/>
<sequence length="188" mass="21332">MPVSDLWERSQQLLTRLFLWESRSLICIKSFLLRRKSLISQQSGLKLNQPEQKKGPSKALFVSEPISLGQPGLNCRGAVLCFPLFQSLVVAAFGFNKFASVRIFINLQLARLATAGFGLGSWSATTCLRIKKVDHVLQAVAVFCEQIAQLRFEFDFFLEASITLEGFERLELFGEVFLELADFRDYEK</sequence>
<organism evidence="1 2">
    <name type="scientific">Pseudomonas koreensis</name>
    <dbReference type="NCBI Taxonomy" id="198620"/>
    <lineage>
        <taxon>Bacteria</taxon>
        <taxon>Pseudomonadati</taxon>
        <taxon>Pseudomonadota</taxon>
        <taxon>Gammaproteobacteria</taxon>
        <taxon>Pseudomonadales</taxon>
        <taxon>Pseudomonadaceae</taxon>
        <taxon>Pseudomonas</taxon>
    </lineage>
</organism>
<dbReference type="EMBL" id="CP015852">
    <property type="protein sequence ID" value="ANH99239.1"/>
    <property type="molecule type" value="Genomic_DNA"/>
</dbReference>
<name>A0AAC9FXS9_9PSED</name>